<evidence type="ECO:0000256" key="2">
    <source>
        <dbReference type="SAM" id="Phobius"/>
    </source>
</evidence>
<keyword evidence="2" id="KW-0812">Transmembrane</keyword>
<dbReference type="NCBIfam" id="TIGR00843">
    <property type="entry name" value="benE"/>
    <property type="match status" value="1"/>
</dbReference>
<feature type="transmembrane region" description="Helical" evidence="2">
    <location>
        <begin position="316"/>
        <end position="340"/>
    </location>
</feature>
<evidence type="ECO:0000313" key="3">
    <source>
        <dbReference type="EMBL" id="MBB5754607.1"/>
    </source>
</evidence>
<proteinExistence type="predicted"/>
<feature type="transmembrane region" description="Helical" evidence="2">
    <location>
        <begin position="144"/>
        <end position="164"/>
    </location>
</feature>
<reference evidence="3 4" key="1">
    <citation type="submission" date="2020-08" db="EMBL/GenBank/DDBJ databases">
        <title>Genomic Encyclopedia of Type Strains, Phase IV (KMG-IV): sequencing the most valuable type-strain genomes for metagenomic binning, comparative biology and taxonomic classification.</title>
        <authorList>
            <person name="Goeker M."/>
        </authorList>
    </citation>
    <scope>NUCLEOTIDE SEQUENCE [LARGE SCALE GENOMIC DNA]</scope>
    <source>
        <strain evidence="3 4">DSM 16268</strain>
    </source>
</reference>
<keyword evidence="2" id="KW-0472">Membrane</keyword>
<dbReference type="Pfam" id="PF03594">
    <property type="entry name" value="BenE"/>
    <property type="match status" value="1"/>
</dbReference>
<keyword evidence="2" id="KW-1133">Transmembrane helix</keyword>
<sequence length="414" mass="41319">MAISSGSVAGPGGREGQAPAATPGSAAGHPRVGIGHPLMMGVIASVVGFSSTFTVVLQGFVAIGATPEQAASGLFAICVAMGAIGIGLTLAYRMPISIAWSTPGSVLFASTGLIAGGYSAAAGAFIGAALLVVLAGLVKPFGRLVASIPPVLANAMLAGLLLGLCLAPAKAVATEPALALPVVIVWALVARFKRLYAVPAAVLVAILVIAWSGPPLAGRIDHLWPDITFVAPTFSIATFISLAVPLFLVTMASQNIPGLAVMRVNGYLPPVRAIFVSTGLGSVVTALLGGHTLNMSAITAALCAGPEAHPDPRRRWVAVIASGSSYILLGFAATFAALLFAIAPPVLIQAAAGLALLSAFAAAMAGALENPADRDAALVTFVTAASGLSFFGIGSAFWGLVAGGLMMALGRLGR</sequence>
<feature type="transmembrane region" description="Helical" evidence="2">
    <location>
        <begin position="347"/>
        <end position="368"/>
    </location>
</feature>
<keyword evidence="4" id="KW-1185">Reference proteome</keyword>
<evidence type="ECO:0000256" key="1">
    <source>
        <dbReference type="SAM" id="MobiDB-lite"/>
    </source>
</evidence>
<feature type="transmembrane region" description="Helical" evidence="2">
    <location>
        <begin position="388"/>
        <end position="409"/>
    </location>
</feature>
<protein>
    <submittedName>
        <fullName evidence="3">Benzoate membrane transport protein</fullName>
    </submittedName>
</protein>
<feature type="transmembrane region" description="Helical" evidence="2">
    <location>
        <begin position="38"/>
        <end position="61"/>
    </location>
</feature>
<dbReference type="GO" id="GO:0005886">
    <property type="term" value="C:plasma membrane"/>
    <property type="evidence" value="ECO:0007669"/>
    <property type="project" value="TreeGrafter"/>
</dbReference>
<feature type="transmembrane region" description="Helical" evidence="2">
    <location>
        <begin position="229"/>
        <end position="249"/>
    </location>
</feature>
<dbReference type="PANTHER" id="PTHR30199">
    <property type="entry name" value="MFS FAMILY TRANSPORTER, PREDICTED SUBSTRATE BENZOATE"/>
    <property type="match status" value="1"/>
</dbReference>
<dbReference type="GO" id="GO:0042925">
    <property type="term" value="F:benzoate transmembrane transporter activity"/>
    <property type="evidence" value="ECO:0007669"/>
    <property type="project" value="InterPro"/>
</dbReference>
<feature type="transmembrane region" description="Helical" evidence="2">
    <location>
        <begin position="73"/>
        <end position="92"/>
    </location>
</feature>
<organism evidence="3 4">
    <name type="scientific">Prosthecomicrobium pneumaticum</name>
    <dbReference type="NCBI Taxonomy" id="81895"/>
    <lineage>
        <taxon>Bacteria</taxon>
        <taxon>Pseudomonadati</taxon>
        <taxon>Pseudomonadota</taxon>
        <taxon>Alphaproteobacteria</taxon>
        <taxon>Hyphomicrobiales</taxon>
        <taxon>Kaistiaceae</taxon>
        <taxon>Prosthecomicrobium</taxon>
    </lineage>
</organism>
<dbReference type="InterPro" id="IPR004711">
    <property type="entry name" value="Benzoate_Transporter"/>
</dbReference>
<gene>
    <name evidence="3" type="ORF">GGQ63_003695</name>
</gene>
<dbReference type="EMBL" id="JACHOO010000009">
    <property type="protein sequence ID" value="MBB5754607.1"/>
    <property type="molecule type" value="Genomic_DNA"/>
</dbReference>
<feature type="transmembrane region" description="Helical" evidence="2">
    <location>
        <begin position="196"/>
        <end position="217"/>
    </location>
</feature>
<feature type="transmembrane region" description="Helical" evidence="2">
    <location>
        <begin position="270"/>
        <end position="289"/>
    </location>
</feature>
<name>A0A7W9FPV6_9HYPH</name>
<dbReference type="AlphaFoldDB" id="A0A7W9FPV6"/>
<comment type="caution">
    <text evidence="3">The sequence shown here is derived from an EMBL/GenBank/DDBJ whole genome shotgun (WGS) entry which is preliminary data.</text>
</comment>
<feature type="region of interest" description="Disordered" evidence="1">
    <location>
        <begin position="1"/>
        <end position="27"/>
    </location>
</feature>
<feature type="transmembrane region" description="Helical" evidence="2">
    <location>
        <begin position="112"/>
        <end position="137"/>
    </location>
</feature>
<accession>A0A7W9FPV6</accession>
<feature type="transmembrane region" description="Helical" evidence="2">
    <location>
        <begin position="170"/>
        <end position="189"/>
    </location>
</feature>
<dbReference type="PANTHER" id="PTHR30199:SF0">
    <property type="entry name" value="INNER MEMBRANE PROTEIN YDCO"/>
    <property type="match status" value="1"/>
</dbReference>
<evidence type="ECO:0000313" key="4">
    <source>
        <dbReference type="Proteomes" id="UP000523821"/>
    </source>
</evidence>
<dbReference type="Proteomes" id="UP000523821">
    <property type="component" value="Unassembled WGS sequence"/>
</dbReference>